<evidence type="ECO:0000256" key="1">
    <source>
        <dbReference type="ARBA" id="ARBA00004196"/>
    </source>
</evidence>
<evidence type="ECO:0000313" key="7">
    <source>
        <dbReference type="EMBL" id="OAB88985.1"/>
    </source>
</evidence>
<evidence type="ECO:0000259" key="6">
    <source>
        <dbReference type="PROSITE" id="PS50983"/>
    </source>
</evidence>
<dbReference type="PANTHER" id="PTHR30532:SF24">
    <property type="entry name" value="FERRIC ENTEROBACTIN-BINDING PERIPLASMIC PROTEIN FEPB"/>
    <property type="match status" value="1"/>
</dbReference>
<reference evidence="7 8" key="1">
    <citation type="submission" date="2016-01" db="EMBL/GenBank/DDBJ databases">
        <title>Janibacter melonis strain CD11_4 genome sequencing and assembly.</title>
        <authorList>
            <person name="Nair G.R."/>
            <person name="Kaur G."/>
            <person name="Chander A.M."/>
            <person name="Mayilraj S."/>
        </authorList>
    </citation>
    <scope>NUCLEOTIDE SEQUENCE [LARGE SCALE GENOMIC DNA]</scope>
    <source>
        <strain evidence="7 8">CD11-4</strain>
    </source>
</reference>
<feature type="domain" description="Fe/B12 periplasmic-binding" evidence="6">
    <location>
        <begin position="67"/>
        <end position="344"/>
    </location>
</feature>
<dbReference type="SUPFAM" id="SSF53807">
    <property type="entry name" value="Helical backbone' metal receptor"/>
    <property type="match status" value="1"/>
</dbReference>
<feature type="signal peptide" evidence="5">
    <location>
        <begin position="1"/>
        <end position="22"/>
    </location>
</feature>
<comment type="subcellular location">
    <subcellularLocation>
        <location evidence="1">Cell envelope</location>
    </subcellularLocation>
</comment>
<dbReference type="PROSITE" id="PS51318">
    <property type="entry name" value="TAT"/>
    <property type="match status" value="1"/>
</dbReference>
<organism evidence="7 8">
    <name type="scientific">Janibacter melonis</name>
    <dbReference type="NCBI Taxonomy" id="262209"/>
    <lineage>
        <taxon>Bacteria</taxon>
        <taxon>Bacillati</taxon>
        <taxon>Actinomycetota</taxon>
        <taxon>Actinomycetes</taxon>
        <taxon>Micrococcales</taxon>
        <taxon>Intrasporangiaceae</taxon>
        <taxon>Janibacter</taxon>
    </lineage>
</organism>
<comment type="similarity">
    <text evidence="2">Belongs to the bacterial solute-binding protein 8 family.</text>
</comment>
<dbReference type="AlphaFoldDB" id="A0A176QGN9"/>
<dbReference type="GO" id="GO:1901678">
    <property type="term" value="P:iron coordination entity transport"/>
    <property type="evidence" value="ECO:0007669"/>
    <property type="project" value="UniProtKB-ARBA"/>
</dbReference>
<dbReference type="PROSITE" id="PS51257">
    <property type="entry name" value="PROKAR_LIPOPROTEIN"/>
    <property type="match status" value="1"/>
</dbReference>
<name>A0A176QGN9_9MICO</name>
<evidence type="ECO:0000256" key="2">
    <source>
        <dbReference type="ARBA" id="ARBA00008814"/>
    </source>
</evidence>
<dbReference type="EMBL" id="LQZG01000001">
    <property type="protein sequence ID" value="OAB88985.1"/>
    <property type="molecule type" value="Genomic_DNA"/>
</dbReference>
<keyword evidence="3" id="KW-0813">Transport</keyword>
<evidence type="ECO:0000313" key="8">
    <source>
        <dbReference type="Proteomes" id="UP000076976"/>
    </source>
</evidence>
<feature type="chain" id="PRO_5008048876" evidence="5">
    <location>
        <begin position="23"/>
        <end position="350"/>
    </location>
</feature>
<sequence length="350" mass="36808">MTRLSRRSFVGAVALAPVVALGACSTGPSEDTAAAGSGASTSAAADAFPVTIEHALGETTIEKAPTKIATVGWSDQDVVASFGVVPVGAPAITWGGNKDKSTDWFDTAVDEIDPDAEIVRYDDADGVPVDEIAKLAPDLVLGVNSGMSQDEYDKLTKIAPTVAYPGAPWGTSWEDSVELVGKALGQEDKATQITDDLNADIDEAVAKYPEIKGKSAAWIWFTPTDLSTIGVYASTDLRPQMLERFGMTEPDFVTKGSKDGAFSFELSSERSTDVDADLVVFYVEEDGQVEKLKKDPLLGKIPALKDDHYVGSADNATALSMSSPTPLSLPVALEDFLPKLASAAEGKPAS</sequence>
<gene>
    <name evidence="7" type="ORF">AWH69_04280</name>
</gene>
<dbReference type="InterPro" id="IPR006311">
    <property type="entry name" value="TAT_signal"/>
</dbReference>
<dbReference type="STRING" id="262209.AWH69_04280"/>
<proteinExistence type="inferred from homology"/>
<accession>A0A176QGN9</accession>
<comment type="caution">
    <text evidence="7">The sequence shown here is derived from an EMBL/GenBank/DDBJ whole genome shotgun (WGS) entry which is preliminary data.</text>
</comment>
<dbReference type="Gene3D" id="3.40.50.1980">
    <property type="entry name" value="Nitrogenase molybdenum iron protein domain"/>
    <property type="match status" value="2"/>
</dbReference>
<dbReference type="GO" id="GO:0030288">
    <property type="term" value="C:outer membrane-bounded periplasmic space"/>
    <property type="evidence" value="ECO:0007669"/>
    <property type="project" value="TreeGrafter"/>
</dbReference>
<dbReference type="InterPro" id="IPR002491">
    <property type="entry name" value="ABC_transptr_periplasmic_BD"/>
</dbReference>
<dbReference type="PROSITE" id="PS50983">
    <property type="entry name" value="FE_B12_PBP"/>
    <property type="match status" value="1"/>
</dbReference>
<protein>
    <submittedName>
        <fullName evidence="7">Iron ABC transporter substrate-binding protein</fullName>
    </submittedName>
</protein>
<dbReference type="Proteomes" id="UP000076976">
    <property type="component" value="Unassembled WGS sequence"/>
</dbReference>
<evidence type="ECO:0000256" key="4">
    <source>
        <dbReference type="ARBA" id="ARBA00022729"/>
    </source>
</evidence>
<dbReference type="RefSeq" id="WP_068271943.1">
    <property type="nucleotide sequence ID" value="NZ_LQZG01000001.1"/>
</dbReference>
<keyword evidence="4 5" id="KW-0732">Signal</keyword>
<evidence type="ECO:0000256" key="5">
    <source>
        <dbReference type="SAM" id="SignalP"/>
    </source>
</evidence>
<evidence type="ECO:0000256" key="3">
    <source>
        <dbReference type="ARBA" id="ARBA00022448"/>
    </source>
</evidence>
<dbReference type="InterPro" id="IPR051313">
    <property type="entry name" value="Bact_iron-sidero_bind"/>
</dbReference>
<dbReference type="Pfam" id="PF01497">
    <property type="entry name" value="Peripla_BP_2"/>
    <property type="match status" value="1"/>
</dbReference>
<keyword evidence="8" id="KW-1185">Reference proteome</keyword>
<dbReference type="PANTHER" id="PTHR30532">
    <property type="entry name" value="IRON III DICITRATE-BINDING PERIPLASMIC PROTEIN"/>
    <property type="match status" value="1"/>
</dbReference>